<gene>
    <name evidence="1" type="ORF">IAA83_08345</name>
</gene>
<reference evidence="1" key="2">
    <citation type="journal article" date="2021" name="PeerJ">
        <title>Extensive microbial diversity within the chicken gut microbiome revealed by metagenomics and culture.</title>
        <authorList>
            <person name="Gilroy R."/>
            <person name="Ravi A."/>
            <person name="Getino M."/>
            <person name="Pursley I."/>
            <person name="Horton D.L."/>
            <person name="Alikhan N.F."/>
            <person name="Baker D."/>
            <person name="Gharbi K."/>
            <person name="Hall N."/>
            <person name="Watson M."/>
            <person name="Adriaenssens E.M."/>
            <person name="Foster-Nyarko E."/>
            <person name="Jarju S."/>
            <person name="Secka A."/>
            <person name="Antonio M."/>
            <person name="Oren A."/>
            <person name="Chaudhuri R.R."/>
            <person name="La Ragione R."/>
            <person name="Hildebrand F."/>
            <person name="Pallen M.J."/>
        </authorList>
    </citation>
    <scope>NUCLEOTIDE SEQUENCE</scope>
    <source>
        <strain evidence="1">ChiBcec16-1751</strain>
    </source>
</reference>
<dbReference type="Proteomes" id="UP000886741">
    <property type="component" value="Unassembled WGS sequence"/>
</dbReference>
<dbReference type="Gene3D" id="2.60.320.10">
    <property type="entry name" value="N-utilization substance G protein NusG, insert domain"/>
    <property type="match status" value="1"/>
</dbReference>
<evidence type="ECO:0000313" key="1">
    <source>
        <dbReference type="EMBL" id="HIS65364.1"/>
    </source>
</evidence>
<reference evidence="1" key="1">
    <citation type="submission" date="2020-10" db="EMBL/GenBank/DDBJ databases">
        <authorList>
            <person name="Gilroy R."/>
        </authorList>
    </citation>
    <scope>NUCLEOTIDE SEQUENCE</scope>
    <source>
        <strain evidence="1">ChiBcec16-1751</strain>
    </source>
</reference>
<proteinExistence type="predicted"/>
<comment type="caution">
    <text evidence="1">The sequence shown here is derived from an EMBL/GenBank/DDBJ whole genome shotgun (WGS) entry which is preliminary data.</text>
</comment>
<name>A0A9D1JUL2_9FIRM</name>
<dbReference type="EMBL" id="DVJJ01000126">
    <property type="protein sequence ID" value="HIS65364.1"/>
    <property type="molecule type" value="Genomic_DNA"/>
</dbReference>
<dbReference type="AlphaFoldDB" id="A0A9D1JUL2"/>
<protein>
    <submittedName>
        <fullName evidence="1">NusG domain II-containing protein</fullName>
    </submittedName>
</protein>
<dbReference type="CDD" id="cd09846">
    <property type="entry name" value="DUF1312"/>
    <property type="match status" value="1"/>
</dbReference>
<evidence type="ECO:0000313" key="2">
    <source>
        <dbReference type="Proteomes" id="UP000886741"/>
    </source>
</evidence>
<dbReference type="Pfam" id="PF07009">
    <property type="entry name" value="NusG_II"/>
    <property type="match status" value="1"/>
</dbReference>
<sequence>MASSPILRFRPADALVILCILLLAGASLVPFLRNAAVEPATVEVWQNGVLTRQIPAMSQVTFDVSGDYTNAITVDYGKVAVTHSDCPTQDCVHTGWISYTGQTIVCLPNGVEVRLTGGDAEPEIDGVSR</sequence>
<dbReference type="InterPro" id="IPR038690">
    <property type="entry name" value="NusG_2_sf"/>
</dbReference>
<accession>A0A9D1JUL2</accession>
<organism evidence="1 2">
    <name type="scientific">Candidatus Avoscillospira avistercoris</name>
    <dbReference type="NCBI Taxonomy" id="2840707"/>
    <lineage>
        <taxon>Bacteria</taxon>
        <taxon>Bacillati</taxon>
        <taxon>Bacillota</taxon>
        <taxon>Clostridia</taxon>
        <taxon>Eubacteriales</taxon>
        <taxon>Oscillospiraceae</taxon>
        <taxon>Oscillospiraceae incertae sedis</taxon>
        <taxon>Candidatus Avoscillospira</taxon>
    </lineage>
</organism>